<keyword evidence="3" id="KW-1185">Reference proteome</keyword>
<accession>A0A5S4F500</accession>
<protein>
    <submittedName>
        <fullName evidence="2">Uncharacterized protein</fullName>
    </submittedName>
</protein>
<organism evidence="2 3">
    <name type="scientific">Nonomuraea turkmeniaca</name>
    <dbReference type="NCBI Taxonomy" id="103838"/>
    <lineage>
        <taxon>Bacteria</taxon>
        <taxon>Bacillati</taxon>
        <taxon>Actinomycetota</taxon>
        <taxon>Actinomycetes</taxon>
        <taxon>Streptosporangiales</taxon>
        <taxon>Streptosporangiaceae</taxon>
        <taxon>Nonomuraea</taxon>
    </lineage>
</organism>
<sequence length="116" mass="12369">MTVELKRTSCTPAFPRNQDLDPPPFMAPGQFAVDTEPFGRDGIRRTIVINEGDVRALVYRPDAASGCCGYTGDDGPNMMCEACGRPIATALDDCGMAWSSVRLDPDAIQGAPPPPP</sequence>
<dbReference type="Proteomes" id="UP000309128">
    <property type="component" value="Unassembled WGS sequence"/>
</dbReference>
<feature type="region of interest" description="Disordered" evidence="1">
    <location>
        <begin position="1"/>
        <end position="27"/>
    </location>
</feature>
<evidence type="ECO:0000256" key="1">
    <source>
        <dbReference type="SAM" id="MobiDB-lite"/>
    </source>
</evidence>
<evidence type="ECO:0000313" key="3">
    <source>
        <dbReference type="Proteomes" id="UP000309128"/>
    </source>
</evidence>
<dbReference type="AlphaFoldDB" id="A0A5S4F500"/>
<dbReference type="EMBL" id="VCKY01000162">
    <property type="protein sequence ID" value="TMR11251.1"/>
    <property type="molecule type" value="Genomic_DNA"/>
</dbReference>
<evidence type="ECO:0000313" key="2">
    <source>
        <dbReference type="EMBL" id="TMR11251.1"/>
    </source>
</evidence>
<reference evidence="2 3" key="1">
    <citation type="submission" date="2019-05" db="EMBL/GenBank/DDBJ databases">
        <title>Draft genome sequence of Nonomuraea turkmeniaca DSM 43926.</title>
        <authorList>
            <person name="Saricaoglu S."/>
            <person name="Isik K."/>
        </authorList>
    </citation>
    <scope>NUCLEOTIDE SEQUENCE [LARGE SCALE GENOMIC DNA]</scope>
    <source>
        <strain evidence="2 3">DSM 43926</strain>
    </source>
</reference>
<proteinExistence type="predicted"/>
<gene>
    <name evidence="2" type="ORF">ETD86_36310</name>
</gene>
<name>A0A5S4F500_9ACTN</name>
<comment type="caution">
    <text evidence="2">The sequence shown here is derived from an EMBL/GenBank/DDBJ whole genome shotgun (WGS) entry which is preliminary data.</text>
</comment>
<feature type="non-terminal residue" evidence="2">
    <location>
        <position position="116"/>
    </location>
</feature>